<evidence type="ECO:0000313" key="4">
    <source>
        <dbReference type="Proteomes" id="UP000280825"/>
    </source>
</evidence>
<dbReference type="AlphaFoldDB" id="A0A432CR63"/>
<name>A0A432CR63_9FLAO</name>
<dbReference type="PROSITE" id="PS51257">
    <property type="entry name" value="PROKAR_LIPOPROTEIN"/>
    <property type="match status" value="1"/>
</dbReference>
<reference evidence="3 4" key="1">
    <citation type="submission" date="2018-12" db="EMBL/GenBank/DDBJ databases">
        <title>Flavobacterium sp. nov., isolated from glacier ice.</title>
        <authorList>
            <person name="Liu Q."/>
            <person name="Xin Y.-H."/>
        </authorList>
    </citation>
    <scope>NUCLEOTIDE SEQUENCE [LARGE SCALE GENOMIC DNA]</scope>
    <source>
        <strain evidence="3 4">RB1N8</strain>
    </source>
</reference>
<dbReference type="InterPro" id="IPR012640">
    <property type="entry name" value="Membr_lipoprot_lipid_attach_CS"/>
</dbReference>
<dbReference type="RefSeq" id="WP_126457743.1">
    <property type="nucleotide sequence ID" value="NZ_RYDJ01000001.1"/>
</dbReference>
<evidence type="ECO:0000256" key="2">
    <source>
        <dbReference type="ARBA" id="ARBA00022729"/>
    </source>
</evidence>
<protein>
    <recommendedName>
        <fullName evidence="1">Type IV secretion system putative lipoprotein virB7</fullName>
    </recommendedName>
</protein>
<comment type="caution">
    <text evidence="3">The sequence shown here is derived from an EMBL/GenBank/DDBJ whole genome shotgun (WGS) entry which is preliminary data.</text>
</comment>
<proteinExistence type="predicted"/>
<dbReference type="Pfam" id="PF08139">
    <property type="entry name" value="LPAM_1"/>
    <property type="match status" value="1"/>
</dbReference>
<keyword evidence="4" id="KW-1185">Reference proteome</keyword>
<organism evidence="3 4">
    <name type="scientific">Flavobacterium bomense</name>
    <dbReference type="NCBI Taxonomy" id="2497483"/>
    <lineage>
        <taxon>Bacteria</taxon>
        <taxon>Pseudomonadati</taxon>
        <taxon>Bacteroidota</taxon>
        <taxon>Flavobacteriia</taxon>
        <taxon>Flavobacteriales</taxon>
        <taxon>Flavobacteriaceae</taxon>
        <taxon>Flavobacterium</taxon>
    </lineage>
</organism>
<evidence type="ECO:0000313" key="3">
    <source>
        <dbReference type="EMBL" id="RTZ08052.1"/>
    </source>
</evidence>
<accession>A0A432CR63</accession>
<keyword evidence="2" id="KW-0732">Signal</keyword>
<gene>
    <name evidence="3" type="ORF">EKL98_01665</name>
</gene>
<dbReference type="EMBL" id="RYDJ01000001">
    <property type="protein sequence ID" value="RTZ08052.1"/>
    <property type="molecule type" value="Genomic_DNA"/>
</dbReference>
<sequence length="138" mass="15794">MKKIVLFILFITTLTGCSIDNDNQDSYSFEVLPIDSYTLPEKFILGNTYEIKLKYTRPTECHLFQGIYYDKNLNVRTIGIQTAVNTSQVCTQQIPSPSEVSFNFYVTNTGSYIFKFYKGENANGENIFEEVEVPVVIN</sequence>
<dbReference type="Proteomes" id="UP000280825">
    <property type="component" value="Unassembled WGS sequence"/>
</dbReference>
<evidence type="ECO:0000256" key="1">
    <source>
        <dbReference type="ARBA" id="ARBA00017922"/>
    </source>
</evidence>